<organism evidence="2">
    <name type="scientific">viral metagenome</name>
    <dbReference type="NCBI Taxonomy" id="1070528"/>
    <lineage>
        <taxon>unclassified sequences</taxon>
        <taxon>metagenomes</taxon>
        <taxon>organismal metagenomes</taxon>
    </lineage>
</organism>
<accession>A0A6C0IX76</accession>
<dbReference type="EMBL" id="MN740272">
    <property type="protein sequence ID" value="QHT97140.1"/>
    <property type="molecule type" value="Genomic_DNA"/>
</dbReference>
<sequence>MSNDFHELAKALSAVDDRRTTIHPDRLAQFNFPPSPQQYYQPQPIPAPLPPQTTVKHFTYRGYSRHMEFSYEVDNEGGGREYHHVFDFDFSYDTCNIDFIPNDGLFLALQQPAERFVAAFFMINQKDVISAITKTNKPKFLRHDGKNFVHLVFSSVGGGYYVNGCNRTTFTIRVVLAERPGTNFFMLLEGMNYDRIPHELTLGEPLYYNAFWHGAPRADNVCIRNGRMFASTLSQWAPQQRGPKNIEKDSAQKKQKTAVVEEYDPTNPYPGVTYDPPTLTAAQESERLQHILNQPFTSLFQNMSKMSK</sequence>
<name>A0A6C0IX76_9ZZZZ</name>
<evidence type="ECO:0000313" key="2">
    <source>
        <dbReference type="EMBL" id="QHT97140.1"/>
    </source>
</evidence>
<evidence type="ECO:0000256" key="1">
    <source>
        <dbReference type="SAM" id="MobiDB-lite"/>
    </source>
</evidence>
<proteinExistence type="predicted"/>
<feature type="region of interest" description="Disordered" evidence="1">
    <location>
        <begin position="239"/>
        <end position="270"/>
    </location>
</feature>
<reference evidence="2" key="1">
    <citation type="journal article" date="2020" name="Nature">
        <title>Giant virus diversity and host interactions through global metagenomics.</title>
        <authorList>
            <person name="Schulz F."/>
            <person name="Roux S."/>
            <person name="Paez-Espino D."/>
            <person name="Jungbluth S."/>
            <person name="Walsh D.A."/>
            <person name="Denef V.J."/>
            <person name="McMahon K.D."/>
            <person name="Konstantinidis K.T."/>
            <person name="Eloe-Fadrosh E.A."/>
            <person name="Kyrpides N.C."/>
            <person name="Woyke T."/>
        </authorList>
    </citation>
    <scope>NUCLEOTIDE SEQUENCE</scope>
    <source>
        <strain evidence="2">GVMAG-M-3300024510-1</strain>
    </source>
</reference>
<dbReference type="AlphaFoldDB" id="A0A6C0IX76"/>
<protein>
    <submittedName>
        <fullName evidence="2">Uncharacterized protein</fullName>
    </submittedName>
</protein>